<gene>
    <name evidence="2" type="ORF">CHGG_01106</name>
</gene>
<dbReference type="HOGENOM" id="CLU_021744_0_0_1"/>
<protein>
    <submittedName>
        <fullName evidence="2">Uncharacterized protein</fullName>
    </submittedName>
</protein>
<dbReference type="PANTHER" id="PTHR42085:SF6">
    <property type="entry name" value="F-BOX DOMAIN-CONTAINING PROTEIN"/>
    <property type="match status" value="1"/>
</dbReference>
<dbReference type="AlphaFoldDB" id="Q2HF98"/>
<name>Q2HF98_CHAGB</name>
<dbReference type="InterPro" id="IPR038883">
    <property type="entry name" value="AN11006-like"/>
</dbReference>
<proteinExistence type="predicted"/>
<dbReference type="EMBL" id="CH408029">
    <property type="protein sequence ID" value="EAQ92871.1"/>
    <property type="molecule type" value="Genomic_DNA"/>
</dbReference>
<organism evidence="2 3">
    <name type="scientific">Chaetomium globosum (strain ATCC 6205 / CBS 148.51 / DSM 1962 / NBRC 6347 / NRRL 1970)</name>
    <name type="common">Soil fungus</name>
    <dbReference type="NCBI Taxonomy" id="306901"/>
    <lineage>
        <taxon>Eukaryota</taxon>
        <taxon>Fungi</taxon>
        <taxon>Dikarya</taxon>
        <taxon>Ascomycota</taxon>
        <taxon>Pezizomycotina</taxon>
        <taxon>Sordariomycetes</taxon>
        <taxon>Sordariomycetidae</taxon>
        <taxon>Sordariales</taxon>
        <taxon>Chaetomiaceae</taxon>
        <taxon>Chaetomium</taxon>
    </lineage>
</organism>
<dbReference type="OrthoDB" id="4570539at2759"/>
<dbReference type="Proteomes" id="UP000001056">
    <property type="component" value="Unassembled WGS sequence"/>
</dbReference>
<dbReference type="eggNOG" id="ENOG502SYM4">
    <property type="taxonomic scope" value="Eukaryota"/>
</dbReference>
<dbReference type="InParanoid" id="Q2HF98"/>
<sequence length="749" mass="85275">MVTCRRQASCCNRVCAPDFVIGTKRASGSRGSPGPGLDRRVGEFGENCWGADGPQSVVQYQPSVGNKYASEMRASPGHFEYSWFQQIVSLWRGAKGTRTADLLVWSPNLAEVRAQSRPDRAEPAAAHLPNNPRYIEPQRPNDVQQPKQRVTTQRIATQESMAADRDINRLPGILRLTPDTRRRIYLHSEIAYRQYYSERWPGLYNLGESAVEAQRTKAEGFSTFYGLLLSCRTIYAEASALLYSANRFMVRYQPWRSLAPLRALTPRILAHLADLKIILNQTSCHEQETEQASGACCGGGTTKSAAPCGIVEHVYDHDIPLDKSDLAAETLFAEWHATVAYLAAHIIPGQLELTLVCDVHYAGVETAKVVLDSLHLLPRLKNCHIRLCGVREPRLQQLAQDAVLRARGIQFPNHSAAASSVSVTPRLTNLPRELQLRILEYTDLVTPHKEVLWSRKSQGYHISRPPCYRMMRRCPPEFHYGCQFLLCWETPWPIPSNGCFCRRQHAAVSSRCRCWEPPTPLFLVCRSLYSEANRVFYSQNRVVVIEAPYKNPYTPWAPGDYPHPVFAVSRFLRHVVPLHCLRYIRFLELVFAPFNHLSRPRDGHPALLDWPETLDWAKQELNLPGLTLRLVMAFNDEDRPTGSWGMTRAQGKEVLALYNLILLPVRRLDPAGGGLARFYAELVWPLRWTSWARQKRDEEGGEDWLASKGEELKRRAEQSIMGERYERVQAVTQEPQESLWTWSSLSHIY</sequence>
<evidence type="ECO:0000313" key="2">
    <source>
        <dbReference type="EMBL" id="EAQ92871.1"/>
    </source>
</evidence>
<accession>Q2HF98</accession>
<dbReference type="VEuPathDB" id="FungiDB:CHGG_01106"/>
<dbReference type="GeneID" id="4386643"/>
<reference evidence="3" key="1">
    <citation type="journal article" date="2015" name="Genome Announc.">
        <title>Draft genome sequence of the cellulolytic fungus Chaetomium globosum.</title>
        <authorList>
            <person name="Cuomo C.A."/>
            <person name="Untereiner W.A."/>
            <person name="Ma L.-J."/>
            <person name="Grabherr M."/>
            <person name="Birren B.W."/>
        </authorList>
    </citation>
    <scope>NUCLEOTIDE SEQUENCE [LARGE SCALE GENOMIC DNA]</scope>
    <source>
        <strain evidence="3">ATCC 6205 / CBS 148.51 / DSM 1962 / NBRC 6347 / NRRL 1970</strain>
    </source>
</reference>
<keyword evidence="3" id="KW-1185">Reference proteome</keyword>
<evidence type="ECO:0000313" key="3">
    <source>
        <dbReference type="Proteomes" id="UP000001056"/>
    </source>
</evidence>
<evidence type="ECO:0000256" key="1">
    <source>
        <dbReference type="SAM" id="MobiDB-lite"/>
    </source>
</evidence>
<dbReference type="RefSeq" id="XP_001220327.1">
    <property type="nucleotide sequence ID" value="XM_001220326.1"/>
</dbReference>
<dbReference type="PANTHER" id="PTHR42085">
    <property type="entry name" value="F-BOX DOMAIN-CONTAINING PROTEIN"/>
    <property type="match status" value="1"/>
</dbReference>
<feature type="region of interest" description="Disordered" evidence="1">
    <location>
        <begin position="114"/>
        <end position="148"/>
    </location>
</feature>